<evidence type="ECO:0000256" key="5">
    <source>
        <dbReference type="ARBA" id="ARBA00022801"/>
    </source>
</evidence>
<evidence type="ECO:0000256" key="3">
    <source>
        <dbReference type="ARBA" id="ARBA00022722"/>
    </source>
</evidence>
<evidence type="ECO:0000259" key="8">
    <source>
        <dbReference type="PROSITE" id="PS50994"/>
    </source>
</evidence>
<dbReference type="Pfam" id="PF24626">
    <property type="entry name" value="SH3_Tf2-1"/>
    <property type="match status" value="1"/>
</dbReference>
<dbReference type="Proteomes" id="UP000701853">
    <property type="component" value="Chromosome 11"/>
</dbReference>
<keyword evidence="6" id="KW-0695">RNA-directed DNA polymerase</keyword>
<dbReference type="SUPFAM" id="SSF53098">
    <property type="entry name" value="Ribonuclease H-like"/>
    <property type="match status" value="1"/>
</dbReference>
<reference evidence="9 10" key="1">
    <citation type="journal article" date="2021" name="bioRxiv">
        <title>The Gossypium anomalum genome as a resource for cotton improvement and evolutionary analysis of hybrid incompatibility.</title>
        <authorList>
            <person name="Grover C.E."/>
            <person name="Yuan D."/>
            <person name="Arick M.A."/>
            <person name="Miller E.R."/>
            <person name="Hu G."/>
            <person name="Peterson D.G."/>
            <person name="Wendel J.F."/>
            <person name="Udall J.A."/>
        </authorList>
    </citation>
    <scope>NUCLEOTIDE SEQUENCE [LARGE SCALE GENOMIC DNA]</scope>
    <source>
        <strain evidence="9">JFW-Udall</strain>
        <tissue evidence="9">Leaf</tissue>
    </source>
</reference>
<evidence type="ECO:0000256" key="2">
    <source>
        <dbReference type="ARBA" id="ARBA00022695"/>
    </source>
</evidence>
<evidence type="ECO:0000313" key="9">
    <source>
        <dbReference type="EMBL" id="KAG8478614.1"/>
    </source>
</evidence>
<dbReference type="GO" id="GO:0016787">
    <property type="term" value="F:hydrolase activity"/>
    <property type="evidence" value="ECO:0007669"/>
    <property type="project" value="UniProtKB-KW"/>
</dbReference>
<dbReference type="PANTHER" id="PTHR37984">
    <property type="entry name" value="PROTEIN CBG26694"/>
    <property type="match status" value="1"/>
</dbReference>
<dbReference type="PANTHER" id="PTHR37984:SF5">
    <property type="entry name" value="PROTEIN NYNRIN-LIKE"/>
    <property type="match status" value="1"/>
</dbReference>
<dbReference type="AlphaFoldDB" id="A0A8J6CNA9"/>
<dbReference type="InterPro" id="IPR036397">
    <property type="entry name" value="RNaseH_sf"/>
</dbReference>
<dbReference type="Pfam" id="PF03732">
    <property type="entry name" value="Retrotrans_gag"/>
    <property type="match status" value="1"/>
</dbReference>
<evidence type="ECO:0000256" key="1">
    <source>
        <dbReference type="ARBA" id="ARBA00022679"/>
    </source>
</evidence>
<sequence>MMRLKKLMFGLENTLVLRDTKYHWWKTLTSMVLSERVTWDFFQAEFWKKYISQRFIDLKRKEFLELKQGRMSVTEYEREFVRLSQYARECVLLEVIMSEDLGKEKRKADFEAREIRKRSSGKSFQSRSKQFRDDSGRSKANVRHSNRDRARSQSNYKSSATSIASVDNAKNEKPKAYAIRAREEALSPDVITGLPPIREVFAYVFDSRVSKKKVELVPVVCEFPDVFPKELPGLPPIREVEFGIELVPGTTPITIALYRITSTELKRIKVSVTRVYRSRLNKVTLKNKYPLPRIDDLFDQLKGATVFLKIDLRSGYYQLRVKDSDIPKTAFRTSSFSGSVSASNIQVDPSKISTILDWKPLRNVFEVCSFLGFVGYYRRFMKAFSMIANPLTKLLQKDVKFEWSKKCQNSFDQLKTLLTEAPVLVQPESGKEFVIYSDASLIGLGCVLMQEGKVISYASRQLKPHEKNYLTHDLELVAIVFALKIWRHYLFGEKFHVYSDHKSLKYLMTQKDLNLRQKRWLELLKDYELVIDYHPGKVNVVANTLSQKLLFALRAMNAHLVLSSDGSVLAKLKTRPLFLQQIVEAQKIDNEILAKRAQCNVESDSEFRMDRVDHLTKSAHFIPVRSDYSIDKLVELYISDIMRLHGVPLSIVSDRDPRFTSRFWKKLQDALGTKLHFSTTFQPETDGQSERIIQILEDMLRCCILEFEGTLKAASDRQKSYADLKRKDIKFEIGDKVFLKVSPWKKVLRFGRKGKLSSRFIRPYEIIERIGPVAYRLLLPPELAKIHNVFHVSMLRRYRSNPSHVIPRLRLRFSLT</sequence>
<gene>
    <name evidence="9" type="ORF">CXB51_028428</name>
</gene>
<keyword evidence="1" id="KW-0808">Transferase</keyword>
<dbReference type="FunFam" id="3.10.20.370:FF:000001">
    <property type="entry name" value="Retrovirus-related Pol polyprotein from transposon 17.6-like protein"/>
    <property type="match status" value="1"/>
</dbReference>
<dbReference type="InterPro" id="IPR050951">
    <property type="entry name" value="Retrovirus_Pol_polyprotein"/>
</dbReference>
<dbReference type="InterPro" id="IPR041373">
    <property type="entry name" value="RT_RNaseH"/>
</dbReference>
<dbReference type="FunFam" id="3.30.70.270:FF:000020">
    <property type="entry name" value="Transposon Tf2-6 polyprotein-like Protein"/>
    <property type="match status" value="1"/>
</dbReference>
<keyword evidence="4" id="KW-0255">Endonuclease</keyword>
<dbReference type="InterPro" id="IPR005162">
    <property type="entry name" value="Retrotrans_gag_dom"/>
</dbReference>
<dbReference type="EMBL" id="JAHUZN010000011">
    <property type="protein sequence ID" value="KAG8478614.1"/>
    <property type="molecule type" value="Genomic_DNA"/>
</dbReference>
<proteinExistence type="predicted"/>
<feature type="domain" description="Integrase catalytic" evidence="8">
    <location>
        <begin position="572"/>
        <end position="751"/>
    </location>
</feature>
<keyword evidence="10" id="KW-1185">Reference proteome</keyword>
<dbReference type="Gene3D" id="3.10.10.10">
    <property type="entry name" value="HIV Type 1 Reverse Transcriptase, subunit A, domain 1"/>
    <property type="match status" value="1"/>
</dbReference>
<evidence type="ECO:0000256" key="6">
    <source>
        <dbReference type="ARBA" id="ARBA00022918"/>
    </source>
</evidence>
<protein>
    <recommendedName>
        <fullName evidence="8">Integrase catalytic domain-containing protein</fullName>
    </recommendedName>
</protein>
<dbReference type="GO" id="GO:0003676">
    <property type="term" value="F:nucleic acid binding"/>
    <property type="evidence" value="ECO:0007669"/>
    <property type="project" value="InterPro"/>
</dbReference>
<dbReference type="GO" id="GO:0003964">
    <property type="term" value="F:RNA-directed DNA polymerase activity"/>
    <property type="evidence" value="ECO:0007669"/>
    <property type="project" value="UniProtKB-KW"/>
</dbReference>
<keyword evidence="5" id="KW-0378">Hydrolase</keyword>
<dbReference type="InterPro" id="IPR012337">
    <property type="entry name" value="RNaseH-like_sf"/>
</dbReference>
<feature type="region of interest" description="Disordered" evidence="7">
    <location>
        <begin position="119"/>
        <end position="167"/>
    </location>
</feature>
<dbReference type="Pfam" id="PF17917">
    <property type="entry name" value="RT_RNaseH"/>
    <property type="match status" value="1"/>
</dbReference>
<dbReference type="InterPro" id="IPR001584">
    <property type="entry name" value="Integrase_cat-core"/>
</dbReference>
<dbReference type="CDD" id="cd09274">
    <property type="entry name" value="RNase_HI_RT_Ty3"/>
    <property type="match status" value="1"/>
</dbReference>
<dbReference type="PROSITE" id="PS50994">
    <property type="entry name" value="INTEGRASE"/>
    <property type="match status" value="1"/>
</dbReference>
<dbReference type="InterPro" id="IPR043502">
    <property type="entry name" value="DNA/RNA_pol_sf"/>
</dbReference>
<evidence type="ECO:0000313" key="10">
    <source>
        <dbReference type="Proteomes" id="UP000701853"/>
    </source>
</evidence>
<organism evidence="9 10">
    <name type="scientific">Gossypium anomalum</name>
    <dbReference type="NCBI Taxonomy" id="47600"/>
    <lineage>
        <taxon>Eukaryota</taxon>
        <taxon>Viridiplantae</taxon>
        <taxon>Streptophyta</taxon>
        <taxon>Embryophyta</taxon>
        <taxon>Tracheophyta</taxon>
        <taxon>Spermatophyta</taxon>
        <taxon>Magnoliopsida</taxon>
        <taxon>eudicotyledons</taxon>
        <taxon>Gunneridae</taxon>
        <taxon>Pentapetalae</taxon>
        <taxon>rosids</taxon>
        <taxon>malvids</taxon>
        <taxon>Malvales</taxon>
        <taxon>Malvaceae</taxon>
        <taxon>Malvoideae</taxon>
        <taxon>Gossypium</taxon>
    </lineage>
</organism>
<accession>A0A8J6CNA9</accession>
<dbReference type="SUPFAM" id="SSF56672">
    <property type="entry name" value="DNA/RNA polymerases"/>
    <property type="match status" value="1"/>
</dbReference>
<comment type="caution">
    <text evidence="9">The sequence shown here is derived from an EMBL/GenBank/DDBJ whole genome shotgun (WGS) entry which is preliminary data.</text>
</comment>
<keyword evidence="3" id="KW-0540">Nuclease</keyword>
<dbReference type="GO" id="GO:0015074">
    <property type="term" value="P:DNA integration"/>
    <property type="evidence" value="ECO:0007669"/>
    <property type="project" value="InterPro"/>
</dbReference>
<dbReference type="Gene3D" id="3.30.420.10">
    <property type="entry name" value="Ribonuclease H-like superfamily/Ribonuclease H"/>
    <property type="match status" value="1"/>
</dbReference>
<dbReference type="OrthoDB" id="1738613at2759"/>
<feature type="compositionally biased region" description="Polar residues" evidence="7">
    <location>
        <begin position="152"/>
        <end position="165"/>
    </location>
</feature>
<dbReference type="InterPro" id="IPR043128">
    <property type="entry name" value="Rev_trsase/Diguanyl_cyclase"/>
</dbReference>
<keyword evidence="2" id="KW-0548">Nucleotidyltransferase</keyword>
<dbReference type="Gene3D" id="3.30.70.270">
    <property type="match status" value="2"/>
</dbReference>
<name>A0A8J6CNA9_9ROSI</name>
<evidence type="ECO:0000256" key="7">
    <source>
        <dbReference type="SAM" id="MobiDB-lite"/>
    </source>
</evidence>
<dbReference type="GO" id="GO:0004519">
    <property type="term" value="F:endonuclease activity"/>
    <property type="evidence" value="ECO:0007669"/>
    <property type="project" value="UniProtKB-KW"/>
</dbReference>
<evidence type="ECO:0000256" key="4">
    <source>
        <dbReference type="ARBA" id="ARBA00022759"/>
    </source>
</evidence>
<dbReference type="InterPro" id="IPR056924">
    <property type="entry name" value="SH3_Tf2-1"/>
</dbReference>